<sequence>MVCVCYHPPADSPAPTSPLSALHETPPPPSSERASSPPESSPPASSPRSRVGSPALPKAGPTSPGEHRDSLPARTGLGPRPEAEQAASDMRPLGPVGRTATFSINVNHEIVEIFARYGVALLSSSHLSQPLRSEQMDSVLDADGRLPRGREEERMVLLRAQTAALISIMEALRRQAGMSASPPGFLFPLLPIIGAGEIVASMTEFDEEILTDLAEFADPSDFA</sequence>
<evidence type="ECO:0000313" key="2">
    <source>
        <dbReference type="EMBL" id="PGG99696.1"/>
    </source>
</evidence>
<evidence type="ECO:0000256" key="1">
    <source>
        <dbReference type="SAM" id="MobiDB-lite"/>
    </source>
</evidence>
<accession>A0A2B7WSY8</accession>
<dbReference type="AlphaFoldDB" id="A0A2B7WSY8"/>
<protein>
    <submittedName>
        <fullName evidence="2">Uncharacterized protein</fullName>
    </submittedName>
</protein>
<feature type="region of interest" description="Disordered" evidence="1">
    <location>
        <begin position="1"/>
        <end position="95"/>
    </location>
</feature>
<proteinExistence type="predicted"/>
<dbReference type="EMBL" id="PDNA01000266">
    <property type="protein sequence ID" value="PGG99696.1"/>
    <property type="molecule type" value="Genomic_DNA"/>
</dbReference>
<reference evidence="2 3" key="1">
    <citation type="submission" date="2017-10" db="EMBL/GenBank/DDBJ databases">
        <title>Comparative genomics in systemic dimorphic fungi from Ajellomycetaceae.</title>
        <authorList>
            <person name="Munoz J.F."/>
            <person name="Mcewen J.G."/>
            <person name="Clay O.K."/>
            <person name="Cuomo C.A."/>
        </authorList>
    </citation>
    <scope>NUCLEOTIDE SEQUENCE [LARGE SCALE GENOMIC DNA]</scope>
    <source>
        <strain evidence="2 3">UAMH7299</strain>
    </source>
</reference>
<comment type="caution">
    <text evidence="2">The sequence shown here is derived from an EMBL/GenBank/DDBJ whole genome shotgun (WGS) entry which is preliminary data.</text>
</comment>
<name>A0A2B7WSY8_POLH7</name>
<dbReference type="Proteomes" id="UP000224634">
    <property type="component" value="Unassembled WGS sequence"/>
</dbReference>
<gene>
    <name evidence="2" type="ORF">AJ80_09310</name>
</gene>
<keyword evidence="3" id="KW-1185">Reference proteome</keyword>
<evidence type="ECO:0000313" key="3">
    <source>
        <dbReference type="Proteomes" id="UP000224634"/>
    </source>
</evidence>
<organism evidence="2 3">
    <name type="scientific">Polytolypa hystricis (strain UAMH7299)</name>
    <dbReference type="NCBI Taxonomy" id="1447883"/>
    <lineage>
        <taxon>Eukaryota</taxon>
        <taxon>Fungi</taxon>
        <taxon>Dikarya</taxon>
        <taxon>Ascomycota</taxon>
        <taxon>Pezizomycotina</taxon>
        <taxon>Eurotiomycetes</taxon>
        <taxon>Eurotiomycetidae</taxon>
        <taxon>Onygenales</taxon>
        <taxon>Onygenales incertae sedis</taxon>
        <taxon>Polytolypa</taxon>
    </lineage>
</organism>